<protein>
    <submittedName>
        <fullName evidence="2">Oxidoreductase</fullName>
    </submittedName>
</protein>
<accession>A0A0H1BFH6</accession>
<proteinExistence type="predicted"/>
<dbReference type="InterPro" id="IPR050984">
    <property type="entry name" value="Gfo/Idh/MocA_domain"/>
</dbReference>
<name>A0A0H1BFH6_9EURO</name>
<dbReference type="Gene3D" id="3.30.360.10">
    <property type="entry name" value="Dihydrodipicolinate Reductase, domain 2"/>
    <property type="match status" value="1"/>
</dbReference>
<dbReference type="GO" id="GO:0016491">
    <property type="term" value="F:oxidoreductase activity"/>
    <property type="evidence" value="ECO:0007669"/>
    <property type="project" value="UniProtKB-KW"/>
</dbReference>
<dbReference type="AlphaFoldDB" id="A0A0H1BFH6"/>
<evidence type="ECO:0000313" key="3">
    <source>
        <dbReference type="Proteomes" id="UP000053573"/>
    </source>
</evidence>
<sequence length="63" mass="7232">MYWEADEAARCVRDGKLESETMSWEESLVIMDVMDEVRRQGGLKYPDEIESTEYPVALGCKGK</sequence>
<gene>
    <name evidence="2" type="ORF">EMPG_14490</name>
</gene>
<dbReference type="PANTHER" id="PTHR22604:SF115">
    <property type="entry name" value="DIHYDRODIOL DEHYDROGENASE, PUTATIVE (AFU_ORTHOLOGUE AFUA_1G07520)-RELATED"/>
    <property type="match status" value="1"/>
</dbReference>
<dbReference type="EMBL" id="LDEV01002154">
    <property type="protein sequence ID" value="KLJ10135.1"/>
    <property type="molecule type" value="Genomic_DNA"/>
</dbReference>
<dbReference type="PANTHER" id="PTHR22604">
    <property type="entry name" value="OXIDOREDUCTASES"/>
    <property type="match status" value="1"/>
</dbReference>
<keyword evidence="3" id="KW-1185">Reference proteome</keyword>
<organism evidence="2 3">
    <name type="scientific">Blastomyces silverae</name>
    <dbReference type="NCBI Taxonomy" id="2060906"/>
    <lineage>
        <taxon>Eukaryota</taxon>
        <taxon>Fungi</taxon>
        <taxon>Dikarya</taxon>
        <taxon>Ascomycota</taxon>
        <taxon>Pezizomycotina</taxon>
        <taxon>Eurotiomycetes</taxon>
        <taxon>Eurotiomycetidae</taxon>
        <taxon>Onygenales</taxon>
        <taxon>Ajellomycetaceae</taxon>
        <taxon>Blastomyces</taxon>
    </lineage>
</organism>
<dbReference type="OrthoDB" id="2129491at2759"/>
<reference evidence="3" key="1">
    <citation type="journal article" date="2015" name="PLoS Genet.">
        <title>The dynamic genome and transcriptome of the human fungal pathogen Blastomyces and close relative Emmonsia.</title>
        <authorList>
            <person name="Munoz J.F."/>
            <person name="Gauthier G.M."/>
            <person name="Desjardins C.A."/>
            <person name="Gallo J.E."/>
            <person name="Holder J."/>
            <person name="Sullivan T.D."/>
            <person name="Marty A.J."/>
            <person name="Carmen J.C."/>
            <person name="Chen Z."/>
            <person name="Ding L."/>
            <person name="Gujja S."/>
            <person name="Magrini V."/>
            <person name="Misas E."/>
            <person name="Mitreva M."/>
            <person name="Priest M."/>
            <person name="Saif S."/>
            <person name="Whiston E.A."/>
            <person name="Young S."/>
            <person name="Zeng Q."/>
            <person name="Goldman W.E."/>
            <person name="Mardis E.R."/>
            <person name="Taylor J.W."/>
            <person name="McEwen J.G."/>
            <person name="Clay O.K."/>
            <person name="Klein B.S."/>
            <person name="Cuomo C.A."/>
        </authorList>
    </citation>
    <scope>NUCLEOTIDE SEQUENCE [LARGE SCALE GENOMIC DNA]</scope>
    <source>
        <strain evidence="3">UAMH 139</strain>
    </source>
</reference>
<evidence type="ECO:0000256" key="1">
    <source>
        <dbReference type="ARBA" id="ARBA00023002"/>
    </source>
</evidence>
<comment type="caution">
    <text evidence="2">The sequence shown here is derived from an EMBL/GenBank/DDBJ whole genome shotgun (WGS) entry which is preliminary data.</text>
</comment>
<dbReference type="STRING" id="2060906.A0A0H1BFH6"/>
<evidence type="ECO:0000313" key="2">
    <source>
        <dbReference type="EMBL" id="KLJ10135.1"/>
    </source>
</evidence>
<keyword evidence="1" id="KW-0560">Oxidoreductase</keyword>
<dbReference type="Proteomes" id="UP000053573">
    <property type="component" value="Unassembled WGS sequence"/>
</dbReference>